<feature type="compositionally biased region" description="Low complexity" evidence="4">
    <location>
        <begin position="140"/>
        <end position="181"/>
    </location>
</feature>
<keyword evidence="6" id="KW-0732">Signal</keyword>
<feature type="transmembrane region" description="Helical" evidence="5">
    <location>
        <begin position="198"/>
        <end position="218"/>
    </location>
</feature>
<evidence type="ECO:0000256" key="6">
    <source>
        <dbReference type="SAM" id="SignalP"/>
    </source>
</evidence>
<comment type="caution">
    <text evidence="7">The sequence shown here is derived from an EMBL/GenBank/DDBJ whole genome shotgun (WGS) entry which is preliminary data.</text>
</comment>
<keyword evidence="5" id="KW-1133">Transmembrane helix</keyword>
<dbReference type="AlphaFoldDB" id="A0A417Z332"/>
<feature type="region of interest" description="Disordered" evidence="4">
    <location>
        <begin position="135"/>
        <end position="194"/>
    </location>
</feature>
<sequence>MKKFAGLALVGVGAMVATTAAPSQAAFRTSISGNFQYTNMQYWCDSGTPNFSFSYRTLNKTEAKVTFTASGYRPLERTNVSPYTSGGSIKSLTRVPGRSITVHAAGSTTGSSFNVSGKVPTSCAGLPTTQPVMNWASAGTPTAEPVPTSTSPSPTSTTTTPAPTSTTTSPMPTSSAPTSTAGPKVETDRVAPQSDNTAALAAGLGAFAIVATGGTIAVRRGRK</sequence>
<reference evidence="7 8" key="1">
    <citation type="submission" date="2018-08" db="EMBL/GenBank/DDBJ databases">
        <title>Whole genome sequence analysis of Dermacoccus abyssi bacteria isolated from Deep Mariana trench Micromonospora spp reveals genes involved in the environmental adaptation and production of secondary metabolites.</title>
        <authorList>
            <person name="Abdel-Mageed W.M."/>
            <person name="Lehri B."/>
            <person name="Nouioui I."/>
            <person name="Goodfellow I."/>
            <person name="Jaspars M."/>
            <person name="Karlyshev A."/>
        </authorList>
    </citation>
    <scope>NUCLEOTIDE SEQUENCE [LARGE SCALE GENOMIC DNA]</scope>
    <source>
        <strain evidence="7 8">MT1.1</strain>
    </source>
</reference>
<keyword evidence="5" id="KW-0472">Membrane</keyword>
<dbReference type="RefSeq" id="WP_118914103.1">
    <property type="nucleotide sequence ID" value="NZ_CBCRVH010000004.1"/>
</dbReference>
<dbReference type="GO" id="GO:0006520">
    <property type="term" value="P:amino acid metabolic process"/>
    <property type="evidence" value="ECO:0007669"/>
    <property type="project" value="InterPro"/>
</dbReference>
<dbReference type="InterPro" id="IPR020827">
    <property type="entry name" value="Asparaginase/glutaminase_AS1"/>
</dbReference>
<evidence type="ECO:0000256" key="2">
    <source>
        <dbReference type="ARBA" id="ARBA00012920"/>
    </source>
</evidence>
<dbReference type="EMBL" id="QWLM01000013">
    <property type="protein sequence ID" value="RHW44825.1"/>
    <property type="molecule type" value="Genomic_DNA"/>
</dbReference>
<feature type="chain" id="PRO_5019440357" description="asparaginase" evidence="6">
    <location>
        <begin position="26"/>
        <end position="223"/>
    </location>
</feature>
<evidence type="ECO:0000256" key="4">
    <source>
        <dbReference type="SAM" id="MobiDB-lite"/>
    </source>
</evidence>
<name>A0A417Z332_9MICO</name>
<evidence type="ECO:0000313" key="8">
    <source>
        <dbReference type="Proteomes" id="UP000285376"/>
    </source>
</evidence>
<evidence type="ECO:0000256" key="1">
    <source>
        <dbReference type="ARBA" id="ARBA00010518"/>
    </source>
</evidence>
<evidence type="ECO:0000256" key="3">
    <source>
        <dbReference type="PROSITE-ProRule" id="PRU10099"/>
    </source>
</evidence>
<dbReference type="Proteomes" id="UP000285376">
    <property type="component" value="Unassembled WGS sequence"/>
</dbReference>
<evidence type="ECO:0000313" key="7">
    <source>
        <dbReference type="EMBL" id="RHW44825.1"/>
    </source>
</evidence>
<comment type="similarity">
    <text evidence="1">Belongs to the asparaginase 1 family.</text>
</comment>
<dbReference type="EC" id="3.5.1.1" evidence="2"/>
<dbReference type="PROSITE" id="PS00144">
    <property type="entry name" value="ASN_GLN_ASE_1"/>
    <property type="match status" value="1"/>
</dbReference>
<organism evidence="7 8">
    <name type="scientific">Dermacoccus abyssi</name>
    <dbReference type="NCBI Taxonomy" id="322596"/>
    <lineage>
        <taxon>Bacteria</taxon>
        <taxon>Bacillati</taxon>
        <taxon>Actinomycetota</taxon>
        <taxon>Actinomycetes</taxon>
        <taxon>Micrococcales</taxon>
        <taxon>Dermacoccaceae</taxon>
        <taxon>Dermacoccus</taxon>
    </lineage>
</organism>
<accession>A0A417Z332</accession>
<proteinExistence type="inferred from homology"/>
<feature type="signal peptide" evidence="6">
    <location>
        <begin position="1"/>
        <end position="25"/>
    </location>
</feature>
<dbReference type="GO" id="GO:0004067">
    <property type="term" value="F:asparaginase activity"/>
    <property type="evidence" value="ECO:0007669"/>
    <property type="project" value="UniProtKB-EC"/>
</dbReference>
<keyword evidence="5" id="KW-0812">Transmembrane</keyword>
<gene>
    <name evidence="7" type="ORF">D1832_11275</name>
</gene>
<feature type="active site" evidence="3">
    <location>
        <position position="215"/>
    </location>
</feature>
<evidence type="ECO:0000256" key="5">
    <source>
        <dbReference type="SAM" id="Phobius"/>
    </source>
</evidence>
<protein>
    <recommendedName>
        <fullName evidence="2">asparaginase</fullName>
        <ecNumber evidence="2">3.5.1.1</ecNumber>
    </recommendedName>
</protein>